<dbReference type="InterPro" id="IPR050546">
    <property type="entry name" value="Glycosyl_Hydrlase_16"/>
</dbReference>
<keyword evidence="4" id="KW-1185">Reference proteome</keyword>
<dbReference type="PROSITE" id="PS51762">
    <property type="entry name" value="GH16_2"/>
    <property type="match status" value="1"/>
</dbReference>
<dbReference type="InterPro" id="IPR000757">
    <property type="entry name" value="Beta-glucanase-like"/>
</dbReference>
<dbReference type="Gene3D" id="2.60.120.200">
    <property type="match status" value="1"/>
</dbReference>
<dbReference type="InterPro" id="IPR013320">
    <property type="entry name" value="ConA-like_dom_sf"/>
</dbReference>
<dbReference type="KEGG" id="lck:HN018_07280"/>
<dbReference type="GO" id="GO:0005975">
    <property type="term" value="P:carbohydrate metabolic process"/>
    <property type="evidence" value="ECO:0007669"/>
    <property type="project" value="InterPro"/>
</dbReference>
<evidence type="ECO:0000313" key="3">
    <source>
        <dbReference type="EMBL" id="QKE89872.1"/>
    </source>
</evidence>
<comment type="similarity">
    <text evidence="1">Belongs to the glycosyl hydrolase 16 family.</text>
</comment>
<keyword evidence="3" id="KW-0378">Hydrolase</keyword>
<dbReference type="GO" id="GO:0004553">
    <property type="term" value="F:hydrolase activity, hydrolyzing O-glycosyl compounds"/>
    <property type="evidence" value="ECO:0007669"/>
    <property type="project" value="InterPro"/>
</dbReference>
<feature type="domain" description="GH16" evidence="2">
    <location>
        <begin position="1"/>
        <end position="244"/>
    </location>
</feature>
<gene>
    <name evidence="3" type="ORF">HN018_07280</name>
</gene>
<protein>
    <submittedName>
        <fullName evidence="3">Family 16 glycosylhydrolase</fullName>
    </submittedName>
</protein>
<dbReference type="PANTHER" id="PTHR10963:SF60">
    <property type="entry name" value="GRAM-NEGATIVE BACTERIA-BINDING PROTEIN 1-RELATED"/>
    <property type="match status" value="1"/>
</dbReference>
<organism evidence="3 4">
    <name type="scientific">Lichenicola cladoniae</name>
    <dbReference type="NCBI Taxonomy" id="1484109"/>
    <lineage>
        <taxon>Bacteria</taxon>
        <taxon>Pseudomonadati</taxon>
        <taxon>Pseudomonadota</taxon>
        <taxon>Alphaproteobacteria</taxon>
        <taxon>Acetobacterales</taxon>
        <taxon>Acetobacteraceae</taxon>
        <taxon>Lichenicola</taxon>
    </lineage>
</organism>
<dbReference type="RefSeq" id="WP_171834860.1">
    <property type="nucleotide sequence ID" value="NZ_CP053708.1"/>
</dbReference>
<dbReference type="AlphaFoldDB" id="A0A6M8HNG7"/>
<accession>A0A6M8HNG7</accession>
<dbReference type="EMBL" id="CP053708">
    <property type="protein sequence ID" value="QKE89872.1"/>
    <property type="molecule type" value="Genomic_DNA"/>
</dbReference>
<dbReference type="PANTHER" id="PTHR10963">
    <property type="entry name" value="GLYCOSYL HYDROLASE-RELATED"/>
    <property type="match status" value="1"/>
</dbReference>
<evidence type="ECO:0000313" key="4">
    <source>
        <dbReference type="Proteomes" id="UP000500767"/>
    </source>
</evidence>
<name>A0A6M8HNG7_9PROT</name>
<evidence type="ECO:0000259" key="2">
    <source>
        <dbReference type="PROSITE" id="PS51762"/>
    </source>
</evidence>
<dbReference type="Proteomes" id="UP000500767">
    <property type="component" value="Chromosome"/>
</dbReference>
<evidence type="ECO:0000256" key="1">
    <source>
        <dbReference type="ARBA" id="ARBA00006865"/>
    </source>
</evidence>
<dbReference type="SUPFAM" id="SSF49899">
    <property type="entry name" value="Concanavalin A-like lectins/glucanases"/>
    <property type="match status" value="1"/>
</dbReference>
<reference evidence="3 4" key="1">
    <citation type="journal article" date="2014" name="World J. Microbiol. Biotechnol.">
        <title>Biodiversity and physiological characteristics of Antarctic and Arctic lichens-associated bacteria.</title>
        <authorList>
            <person name="Lee Y.M."/>
            <person name="Kim E.H."/>
            <person name="Lee H.K."/>
            <person name="Hong S.G."/>
        </authorList>
    </citation>
    <scope>NUCLEOTIDE SEQUENCE [LARGE SCALE GENOMIC DNA]</scope>
    <source>
        <strain evidence="3 4">PAMC 26569</strain>
    </source>
</reference>
<dbReference type="Pfam" id="PF00722">
    <property type="entry name" value="Glyco_hydro_16"/>
    <property type="match status" value="1"/>
</dbReference>
<sequence length="244" mass="26737">MTPALAFDPAKSGYTEIRSDNFKTIPAQWENTWWYQNTDACEQAFIPSSQVPGSNGLTLHIQSLESIPACAGTMHDYSYAHLDAFGTAYSNAYWEASIKTAPKAGTLTAWWLLPQSGAWPPEVDITEVRGDVPKLSYMTNHYSTNNLAQQYYYNSATPLSSGYHTYGVLLDGKTITWFLDGVQQGHAPARTGETGPLFPVLSLYTGDCYDGWAGCPQGSGTKPLTGWSANASVAWVHVWTKTSK</sequence>
<proteinExistence type="inferred from homology"/>